<keyword evidence="2" id="KW-1185">Reference proteome</keyword>
<evidence type="ECO:0000313" key="1">
    <source>
        <dbReference type="EMBL" id="MEP1057650.1"/>
    </source>
</evidence>
<dbReference type="Proteomes" id="UP001476950">
    <property type="component" value="Unassembled WGS sequence"/>
</dbReference>
<accession>A0ABV0KEN4</accession>
<name>A0ABV0KEN4_9CYAN</name>
<reference evidence="1 2" key="1">
    <citation type="submission" date="2022-04" db="EMBL/GenBank/DDBJ databases">
        <title>Positive selection, recombination, and allopatry shape intraspecific diversity of widespread and dominant cyanobacteria.</title>
        <authorList>
            <person name="Wei J."/>
            <person name="Shu W."/>
            <person name="Hu C."/>
        </authorList>
    </citation>
    <scope>NUCLEOTIDE SEQUENCE [LARGE SCALE GENOMIC DNA]</scope>
    <source>
        <strain evidence="1 2">AS-A4</strain>
    </source>
</reference>
<comment type="caution">
    <text evidence="1">The sequence shown here is derived from an EMBL/GenBank/DDBJ whole genome shotgun (WGS) entry which is preliminary data.</text>
</comment>
<dbReference type="RefSeq" id="WP_190450626.1">
    <property type="nucleotide sequence ID" value="NZ_JAMPLM010000002.1"/>
</dbReference>
<dbReference type="EMBL" id="JAMPLM010000002">
    <property type="protein sequence ID" value="MEP1057650.1"/>
    <property type="molecule type" value="Genomic_DNA"/>
</dbReference>
<protein>
    <submittedName>
        <fullName evidence="1">Uncharacterized protein</fullName>
    </submittedName>
</protein>
<gene>
    <name evidence="1" type="ORF">NDI38_04310</name>
</gene>
<proteinExistence type="predicted"/>
<organism evidence="1 2">
    <name type="scientific">Stenomitos frigidus AS-A4</name>
    <dbReference type="NCBI Taxonomy" id="2933935"/>
    <lineage>
        <taxon>Bacteria</taxon>
        <taxon>Bacillati</taxon>
        <taxon>Cyanobacteriota</taxon>
        <taxon>Cyanophyceae</taxon>
        <taxon>Leptolyngbyales</taxon>
        <taxon>Leptolyngbyaceae</taxon>
        <taxon>Stenomitos</taxon>
    </lineage>
</organism>
<evidence type="ECO:0000313" key="2">
    <source>
        <dbReference type="Proteomes" id="UP001476950"/>
    </source>
</evidence>
<sequence length="110" mass="11475">MPSIKVTTYIPPSIQTGPFTFAIGQEVSGVVFNSGSPALATIPLNSVVPFPVGVQIPVLVVGAGQLTFSPASNVFLGSPDNKRKSRVIGSPAVLQQTELNVWWLSGDLVA</sequence>